<dbReference type="FunFam" id="3.40.50.300:FF:000695">
    <property type="entry name" value="Flagellar biosynthesis regulator FlhF"/>
    <property type="match status" value="1"/>
</dbReference>
<evidence type="ECO:0000313" key="16">
    <source>
        <dbReference type="EMBL" id="MBR7794851.1"/>
    </source>
</evidence>
<keyword evidence="8" id="KW-0653">Protein transport</keyword>
<gene>
    <name evidence="16" type="primary">flhF</name>
    <name evidence="16" type="ORF">KCX74_02205</name>
</gene>
<proteinExistence type="inferred from homology"/>
<dbReference type="GO" id="GO:0005525">
    <property type="term" value="F:GTP binding"/>
    <property type="evidence" value="ECO:0007669"/>
    <property type="project" value="UniProtKB-UniRule"/>
</dbReference>
<keyword evidence="6" id="KW-0547">Nucleotide-binding</keyword>
<evidence type="ECO:0000259" key="15">
    <source>
        <dbReference type="SMART" id="SM00962"/>
    </source>
</evidence>
<keyword evidence="5" id="KW-1003">Cell membrane</keyword>
<keyword evidence="16" id="KW-0969">Cilium</keyword>
<evidence type="ECO:0000256" key="2">
    <source>
        <dbReference type="ARBA" id="ARBA00008531"/>
    </source>
</evidence>
<evidence type="ECO:0000256" key="11">
    <source>
        <dbReference type="ARBA" id="ARBA00023225"/>
    </source>
</evidence>
<comment type="subcellular location">
    <subcellularLocation>
        <location evidence="1">Cell membrane</location>
        <topology evidence="1">Peripheral membrane protein</topology>
        <orientation evidence="1">Cytoplasmic side</orientation>
    </subcellularLocation>
</comment>
<evidence type="ECO:0000256" key="8">
    <source>
        <dbReference type="ARBA" id="ARBA00022927"/>
    </source>
</evidence>
<dbReference type="AlphaFoldDB" id="A0A941IA05"/>
<keyword evidence="17" id="KW-1185">Reference proteome</keyword>
<comment type="similarity">
    <text evidence="2">Belongs to the GTP-binding SRP family.</text>
</comment>
<dbReference type="PANTHER" id="PTHR43134">
    <property type="entry name" value="SIGNAL RECOGNITION PARTICLE RECEPTOR SUBUNIT ALPHA"/>
    <property type="match status" value="1"/>
</dbReference>
<keyword evidence="10" id="KW-0472">Membrane</keyword>
<evidence type="ECO:0000256" key="12">
    <source>
        <dbReference type="ARBA" id="ARBA00025337"/>
    </source>
</evidence>
<dbReference type="InterPro" id="IPR047040">
    <property type="entry name" value="FlhF__GTPase_dom"/>
</dbReference>
<dbReference type="GO" id="GO:0005047">
    <property type="term" value="F:signal recognition particle binding"/>
    <property type="evidence" value="ECO:0007669"/>
    <property type="project" value="TreeGrafter"/>
</dbReference>
<dbReference type="GO" id="GO:0015031">
    <property type="term" value="P:protein transport"/>
    <property type="evidence" value="ECO:0007669"/>
    <property type="project" value="UniProtKB-KW"/>
</dbReference>
<keyword evidence="11" id="KW-1006">Bacterial flagellum protein export</keyword>
<dbReference type="GO" id="GO:0005886">
    <property type="term" value="C:plasma membrane"/>
    <property type="evidence" value="ECO:0007669"/>
    <property type="project" value="UniProtKB-SubCell"/>
</dbReference>
<dbReference type="Proteomes" id="UP000675284">
    <property type="component" value="Unassembled WGS sequence"/>
</dbReference>
<evidence type="ECO:0000256" key="7">
    <source>
        <dbReference type="ARBA" id="ARBA00022795"/>
    </source>
</evidence>
<evidence type="ECO:0000259" key="14">
    <source>
        <dbReference type="SMART" id="SM00382"/>
    </source>
</evidence>
<evidence type="ECO:0000313" key="17">
    <source>
        <dbReference type="Proteomes" id="UP000675284"/>
    </source>
</evidence>
<accession>A0A941IA05</accession>
<comment type="function">
    <text evidence="12">Necessary for flagellar biosynthesis. May be involved in translocation of the flagellum.</text>
</comment>
<keyword evidence="4" id="KW-0813">Transport</keyword>
<evidence type="ECO:0000256" key="10">
    <source>
        <dbReference type="ARBA" id="ARBA00023136"/>
    </source>
</evidence>
<dbReference type="GO" id="GO:0006614">
    <property type="term" value="P:SRP-dependent cotranslational protein targeting to membrane"/>
    <property type="evidence" value="ECO:0007669"/>
    <property type="project" value="UniProtKB-UniRule"/>
</dbReference>
<evidence type="ECO:0000256" key="5">
    <source>
        <dbReference type="ARBA" id="ARBA00022475"/>
    </source>
</evidence>
<name>A0A941IA05_9BACI</name>
<dbReference type="GO" id="GO:0003924">
    <property type="term" value="F:GTPase activity"/>
    <property type="evidence" value="ECO:0007669"/>
    <property type="project" value="UniProtKB-UniRule"/>
</dbReference>
<evidence type="ECO:0000256" key="9">
    <source>
        <dbReference type="ARBA" id="ARBA00023134"/>
    </source>
</evidence>
<dbReference type="CDD" id="cd17873">
    <property type="entry name" value="FlhF"/>
    <property type="match status" value="1"/>
</dbReference>
<dbReference type="InterPro" id="IPR027417">
    <property type="entry name" value="P-loop_NTPase"/>
</dbReference>
<dbReference type="NCBIfam" id="TIGR03499">
    <property type="entry name" value="FlhF"/>
    <property type="match status" value="1"/>
</dbReference>
<dbReference type="Gene3D" id="3.40.50.300">
    <property type="entry name" value="P-loop containing nucleotide triphosphate hydrolases"/>
    <property type="match status" value="1"/>
</dbReference>
<dbReference type="SMART" id="SM00962">
    <property type="entry name" value="SRP54"/>
    <property type="match status" value="1"/>
</dbReference>
<comment type="caution">
    <text evidence="16">The sequence shown here is derived from an EMBL/GenBank/DDBJ whole genome shotgun (WGS) entry which is preliminary data.</text>
</comment>
<keyword evidence="7" id="KW-1005">Bacterial flagellum biogenesis</keyword>
<keyword evidence="16" id="KW-0282">Flagellum</keyword>
<evidence type="ECO:0000256" key="13">
    <source>
        <dbReference type="NCBIfam" id="TIGR03499"/>
    </source>
</evidence>
<feature type="domain" description="AAA+ ATPase" evidence="14">
    <location>
        <begin position="175"/>
        <end position="344"/>
    </location>
</feature>
<dbReference type="SUPFAM" id="SSF52540">
    <property type="entry name" value="P-loop containing nucleoside triphosphate hydrolases"/>
    <property type="match status" value="1"/>
</dbReference>
<dbReference type="InterPro" id="IPR000897">
    <property type="entry name" value="SRP54_GTPase_dom"/>
</dbReference>
<evidence type="ECO:0000256" key="1">
    <source>
        <dbReference type="ARBA" id="ARBA00004413"/>
    </source>
</evidence>
<dbReference type="SMART" id="SM00382">
    <property type="entry name" value="AAA"/>
    <property type="match status" value="1"/>
</dbReference>
<keyword evidence="16" id="KW-0966">Cell projection</keyword>
<dbReference type="EMBL" id="JAGSOT010000004">
    <property type="protein sequence ID" value="MBR7794851.1"/>
    <property type="molecule type" value="Genomic_DNA"/>
</dbReference>
<keyword evidence="9" id="KW-0342">GTP-binding</keyword>
<dbReference type="PANTHER" id="PTHR43134:SF3">
    <property type="entry name" value="FLAGELLAR BIOSYNTHESIS PROTEIN FLHF"/>
    <property type="match status" value="1"/>
</dbReference>
<evidence type="ECO:0000256" key="6">
    <source>
        <dbReference type="ARBA" id="ARBA00022741"/>
    </source>
</evidence>
<dbReference type="Gene3D" id="1.20.120.1380">
    <property type="entry name" value="Flagellar FlhF biosynthesis protein, N domain"/>
    <property type="match status" value="1"/>
</dbReference>
<sequence length="372" mass="42453">MKVKKYVADTMPEAMKQVRKELGTEAVILNSREVKKKRFLGLLTKQQIEVIAARDPQPHLSKKKVVMPNKKVESNEAYHERDDQHVLRELRQVKELLHHSAIGNFTYPADFQLAYNYLLEQEVDTEIATSIIDSVLHRQEDAEQHSSSYKSIISEVKQEIENRLKQVSFEGISYDKKLVYFVGPTGVGKTTTIAKVAANSKLNDHKKIAFITTDTYRIAAVEQLKTYAKILNVPVEVAYTEDDFQKAIEKFNTFDLIFVDTAGRNFRDEKYVKQMKQDTKSNLESDTYLVLSLTAKPRDISEIYDQFEEISIKEVILTKIDETSQFGSILNIALGKQIGIGYITNGQDVPEDLIYPSPKQLASFVMRSSDEA</sequence>
<dbReference type="InterPro" id="IPR003593">
    <property type="entry name" value="AAA+_ATPase"/>
</dbReference>
<organism evidence="16 17">
    <name type="scientific">Virgibacillus salarius</name>
    <dbReference type="NCBI Taxonomy" id="447199"/>
    <lineage>
        <taxon>Bacteria</taxon>
        <taxon>Bacillati</taxon>
        <taxon>Bacillota</taxon>
        <taxon>Bacilli</taxon>
        <taxon>Bacillales</taxon>
        <taxon>Bacillaceae</taxon>
        <taxon>Virgibacillus</taxon>
    </lineage>
</organism>
<evidence type="ECO:0000256" key="4">
    <source>
        <dbReference type="ARBA" id="ARBA00022448"/>
    </source>
</evidence>
<dbReference type="GO" id="GO:0044781">
    <property type="term" value="P:bacterial-type flagellum organization"/>
    <property type="evidence" value="ECO:0007669"/>
    <property type="project" value="UniProtKB-UniRule"/>
</dbReference>
<dbReference type="Pfam" id="PF00448">
    <property type="entry name" value="SRP54"/>
    <property type="match status" value="1"/>
</dbReference>
<protein>
    <recommendedName>
        <fullName evidence="3 13">Flagellar biosynthesis protein FlhF</fullName>
    </recommendedName>
</protein>
<dbReference type="InterPro" id="IPR020006">
    <property type="entry name" value="FlhF"/>
</dbReference>
<dbReference type="RefSeq" id="WP_026680911.1">
    <property type="nucleotide sequence ID" value="NZ_BAAACY010000099.1"/>
</dbReference>
<reference evidence="16" key="1">
    <citation type="submission" date="2021-04" db="EMBL/GenBank/DDBJ databases">
        <title>Isolation and polyphasic classification of algal microorganism.</title>
        <authorList>
            <person name="Wang S."/>
        </authorList>
    </citation>
    <scope>NUCLEOTIDE SEQUENCE</scope>
    <source>
        <strain evidence="16">720a</strain>
    </source>
</reference>
<evidence type="ECO:0000256" key="3">
    <source>
        <dbReference type="ARBA" id="ARBA00014919"/>
    </source>
</evidence>
<feature type="domain" description="SRP54-type proteins GTP-binding" evidence="15">
    <location>
        <begin position="176"/>
        <end position="367"/>
    </location>
</feature>